<evidence type="ECO:0000313" key="2">
    <source>
        <dbReference type="Proteomes" id="UP000255277"/>
    </source>
</evidence>
<reference evidence="1 2" key="1">
    <citation type="submission" date="2018-06" db="EMBL/GenBank/DDBJ databases">
        <authorList>
            <consortium name="Pathogen Informatics"/>
            <person name="Doyle S."/>
        </authorList>
    </citation>
    <scope>NUCLEOTIDE SEQUENCE [LARGE SCALE GENOMIC DNA]</scope>
    <source>
        <strain evidence="1 2">NCTC12195</strain>
    </source>
</reference>
<dbReference type="Pfam" id="PF13450">
    <property type="entry name" value="NAD_binding_8"/>
    <property type="match status" value="1"/>
</dbReference>
<organism evidence="1 2">
    <name type="scientific">Staphylococcus gallinarum</name>
    <dbReference type="NCBI Taxonomy" id="1293"/>
    <lineage>
        <taxon>Bacteria</taxon>
        <taxon>Bacillati</taxon>
        <taxon>Bacillota</taxon>
        <taxon>Bacilli</taxon>
        <taxon>Bacillales</taxon>
        <taxon>Staphylococcaceae</taxon>
        <taxon>Staphylococcus</taxon>
    </lineage>
</organism>
<proteinExistence type="predicted"/>
<sequence>MKIAVIGGGVSGLAAASRLAANGHQVDLYEKNQQNRWQDESDQARWIYI</sequence>
<dbReference type="SUPFAM" id="SSF51905">
    <property type="entry name" value="FAD/NAD(P)-binding domain"/>
    <property type="match status" value="1"/>
</dbReference>
<dbReference type="Proteomes" id="UP000255277">
    <property type="component" value="Unassembled WGS sequence"/>
</dbReference>
<protein>
    <submittedName>
        <fullName evidence="1">Squalene synthase</fullName>
        <ecNumber evidence="1">1.3.8.2</ecNumber>
    </submittedName>
</protein>
<dbReference type="Gene3D" id="3.50.50.60">
    <property type="entry name" value="FAD/NAD(P)-binding domain"/>
    <property type="match status" value="1"/>
</dbReference>
<dbReference type="AlphaFoldDB" id="A0A380FCF4"/>
<name>A0A380FCF4_STAGA</name>
<evidence type="ECO:0000313" key="1">
    <source>
        <dbReference type="EMBL" id="SUM30894.1"/>
    </source>
</evidence>
<accession>A0A380FCF4</accession>
<dbReference type="EMBL" id="UHDK01000001">
    <property type="protein sequence ID" value="SUM30894.1"/>
    <property type="molecule type" value="Genomic_DNA"/>
</dbReference>
<dbReference type="InterPro" id="IPR036188">
    <property type="entry name" value="FAD/NAD-bd_sf"/>
</dbReference>
<gene>
    <name evidence="1" type="primary">crtN_4</name>
    <name evidence="1" type="ORF">NCTC12195_00295</name>
</gene>
<dbReference type="GO" id="GO:0102223">
    <property type="term" value="F:4,4'-diapophytoene desaturase (4,4'-diaponeurosporene-forming)"/>
    <property type="evidence" value="ECO:0007669"/>
    <property type="project" value="UniProtKB-EC"/>
</dbReference>
<keyword evidence="1" id="KW-0560">Oxidoreductase</keyword>
<dbReference type="EC" id="1.3.8.2" evidence="1"/>